<dbReference type="EnsemblMetazoa" id="CapteT109621">
    <property type="protein sequence ID" value="CapteP109621"/>
    <property type="gene ID" value="CapteG109621"/>
</dbReference>
<dbReference type="GO" id="GO:0003676">
    <property type="term" value="F:nucleic acid binding"/>
    <property type="evidence" value="ECO:0007669"/>
    <property type="project" value="InterPro"/>
</dbReference>
<reference evidence="2" key="3">
    <citation type="submission" date="2015-06" db="UniProtKB">
        <authorList>
            <consortium name="EnsemblMetazoa"/>
        </authorList>
    </citation>
    <scope>IDENTIFICATION</scope>
</reference>
<dbReference type="Gene3D" id="3.30.420.10">
    <property type="entry name" value="Ribonuclease H-like superfamily/Ribonuclease H"/>
    <property type="match status" value="1"/>
</dbReference>
<evidence type="ECO:0000313" key="1">
    <source>
        <dbReference type="EMBL" id="ELU09844.1"/>
    </source>
</evidence>
<dbReference type="AlphaFoldDB" id="R7UTK1"/>
<sequence length="66" mass="7504">DSKRMIHVDYLEKGTTIKGAYYAKLLEKVGAAIKKKHRGLLVRGQRLQQDNLPSHKCHIAMASCRK</sequence>
<name>R7UTK1_CAPTE</name>
<dbReference type="Pfam" id="PF01359">
    <property type="entry name" value="Transposase_1"/>
    <property type="match status" value="1"/>
</dbReference>
<dbReference type="Proteomes" id="UP000014760">
    <property type="component" value="Unassembled WGS sequence"/>
</dbReference>
<dbReference type="InterPro" id="IPR036397">
    <property type="entry name" value="RNaseH_sf"/>
</dbReference>
<reference evidence="1 3" key="2">
    <citation type="journal article" date="2013" name="Nature">
        <title>Insights into bilaterian evolution from three spiralian genomes.</title>
        <authorList>
            <person name="Simakov O."/>
            <person name="Marletaz F."/>
            <person name="Cho S.J."/>
            <person name="Edsinger-Gonzales E."/>
            <person name="Havlak P."/>
            <person name="Hellsten U."/>
            <person name="Kuo D.H."/>
            <person name="Larsson T."/>
            <person name="Lv J."/>
            <person name="Arendt D."/>
            <person name="Savage R."/>
            <person name="Osoegawa K."/>
            <person name="de Jong P."/>
            <person name="Grimwood J."/>
            <person name="Chapman J.A."/>
            <person name="Shapiro H."/>
            <person name="Aerts A."/>
            <person name="Otillar R.P."/>
            <person name="Terry A.Y."/>
            <person name="Boore J.L."/>
            <person name="Grigoriev I.V."/>
            <person name="Lindberg D.R."/>
            <person name="Seaver E.C."/>
            <person name="Weisblat D.A."/>
            <person name="Putnam N.H."/>
            <person name="Rokhsar D.S."/>
        </authorList>
    </citation>
    <scope>NUCLEOTIDE SEQUENCE</scope>
    <source>
        <strain evidence="1 3">I ESC-2004</strain>
    </source>
</reference>
<dbReference type="OrthoDB" id="10065579at2759"/>
<reference evidence="3" key="1">
    <citation type="submission" date="2012-12" db="EMBL/GenBank/DDBJ databases">
        <authorList>
            <person name="Hellsten U."/>
            <person name="Grimwood J."/>
            <person name="Chapman J.A."/>
            <person name="Shapiro H."/>
            <person name="Aerts A."/>
            <person name="Otillar R.P."/>
            <person name="Terry A.Y."/>
            <person name="Boore J.L."/>
            <person name="Simakov O."/>
            <person name="Marletaz F."/>
            <person name="Cho S.-J."/>
            <person name="Edsinger-Gonzales E."/>
            <person name="Havlak P."/>
            <person name="Kuo D.-H."/>
            <person name="Larsson T."/>
            <person name="Lv J."/>
            <person name="Arendt D."/>
            <person name="Savage R."/>
            <person name="Osoegawa K."/>
            <person name="de Jong P."/>
            <person name="Lindberg D.R."/>
            <person name="Seaver E.C."/>
            <person name="Weisblat D.A."/>
            <person name="Putnam N.H."/>
            <person name="Grigoriev I.V."/>
            <person name="Rokhsar D.S."/>
        </authorList>
    </citation>
    <scope>NUCLEOTIDE SEQUENCE</scope>
    <source>
        <strain evidence="3">I ESC-2004</strain>
    </source>
</reference>
<evidence type="ECO:0000313" key="2">
    <source>
        <dbReference type="EnsemblMetazoa" id="CapteP109621"/>
    </source>
</evidence>
<evidence type="ECO:0000313" key="3">
    <source>
        <dbReference type="Proteomes" id="UP000014760"/>
    </source>
</evidence>
<dbReference type="EMBL" id="KB297895">
    <property type="protein sequence ID" value="ELU09844.1"/>
    <property type="molecule type" value="Genomic_DNA"/>
</dbReference>
<gene>
    <name evidence="1" type="ORF">CAPTEDRAFT_109621</name>
</gene>
<accession>R7UTK1</accession>
<dbReference type="HOGENOM" id="CLU_178182_1_0_1"/>
<keyword evidence="3" id="KW-1185">Reference proteome</keyword>
<organism evidence="1">
    <name type="scientific">Capitella teleta</name>
    <name type="common">Polychaete worm</name>
    <dbReference type="NCBI Taxonomy" id="283909"/>
    <lineage>
        <taxon>Eukaryota</taxon>
        <taxon>Metazoa</taxon>
        <taxon>Spiralia</taxon>
        <taxon>Lophotrochozoa</taxon>
        <taxon>Annelida</taxon>
        <taxon>Polychaeta</taxon>
        <taxon>Sedentaria</taxon>
        <taxon>Scolecida</taxon>
        <taxon>Capitellidae</taxon>
        <taxon>Capitella</taxon>
    </lineage>
</organism>
<feature type="non-terminal residue" evidence="1">
    <location>
        <position position="1"/>
    </location>
</feature>
<dbReference type="InterPro" id="IPR001888">
    <property type="entry name" value="Transposase_1"/>
</dbReference>
<protein>
    <submittedName>
        <fullName evidence="1 2">Uncharacterized protein</fullName>
    </submittedName>
</protein>
<proteinExistence type="predicted"/>
<dbReference type="EMBL" id="AMQN01006237">
    <property type="status" value="NOT_ANNOTATED_CDS"/>
    <property type="molecule type" value="Genomic_DNA"/>
</dbReference>